<evidence type="ECO:0000256" key="5">
    <source>
        <dbReference type="ARBA" id="ARBA00023065"/>
    </source>
</evidence>
<feature type="region of interest" description="Disordered" evidence="7">
    <location>
        <begin position="413"/>
        <end position="433"/>
    </location>
</feature>
<protein>
    <submittedName>
        <fullName evidence="10">Cation:proton antiporter</fullName>
    </submittedName>
</protein>
<evidence type="ECO:0000256" key="8">
    <source>
        <dbReference type="SAM" id="Phobius"/>
    </source>
</evidence>
<keyword evidence="4 8" id="KW-1133">Transmembrane helix</keyword>
<feature type="transmembrane region" description="Helical" evidence="8">
    <location>
        <begin position="302"/>
        <end position="320"/>
    </location>
</feature>
<feature type="transmembrane region" description="Helical" evidence="8">
    <location>
        <begin position="388"/>
        <end position="409"/>
    </location>
</feature>
<dbReference type="InterPro" id="IPR006153">
    <property type="entry name" value="Cation/H_exchanger_TM"/>
</dbReference>
<feature type="transmembrane region" description="Helical" evidence="8">
    <location>
        <begin position="179"/>
        <end position="202"/>
    </location>
</feature>
<dbReference type="PANTHER" id="PTHR32468">
    <property type="entry name" value="CATION/H + ANTIPORTER"/>
    <property type="match status" value="1"/>
</dbReference>
<keyword evidence="6 8" id="KW-0472">Membrane</keyword>
<feature type="transmembrane region" description="Helical" evidence="8">
    <location>
        <begin position="107"/>
        <end position="129"/>
    </location>
</feature>
<evidence type="ECO:0000313" key="11">
    <source>
        <dbReference type="Proteomes" id="UP001257627"/>
    </source>
</evidence>
<feature type="transmembrane region" description="Helical" evidence="8">
    <location>
        <begin position="249"/>
        <end position="282"/>
    </location>
</feature>
<dbReference type="Proteomes" id="UP001257627">
    <property type="component" value="Unassembled WGS sequence"/>
</dbReference>
<sequence length="433" mass="45123">MLTTAASQDARSAVLLADIAVVLVAGLVLGRLARWLRQPVVIGEIVAGIVLGPSLLGRLPGDPTQVLFPADVRPLLSAVSQIGLVLFMFVVGWEFEKQLVRPHAGLAVKVSLLSVAVAFGMGIGLAALIHPAHATVAGREIPFGAFALFMGTALSVTAFPVRARILTDRKLMSTRVGSLALACAAVDDVLAWCLLAFVSALVKADGDHLALLRVGALSLCYVALMLFAVRPLLARLVRLPAALADRPALLTAVCAGVLLSAWVTSWIGLHAIFGAFLFGFVMPRQPDLARKLRTPVEQISRIFLPVFFIVTGLGVDLGALGTGGYLMLVSAVGAACAGKLIGTMIPARLSGLSWTEAWDLGVLMNTRGLTELVVLNAGVSMGVLDGTVFTVLVITALVTTAMAGPLLSARAVDPPAGRLSSPERSPAAGSRRT</sequence>
<keyword evidence="5" id="KW-0406">Ion transport</keyword>
<evidence type="ECO:0000256" key="7">
    <source>
        <dbReference type="SAM" id="MobiDB-lite"/>
    </source>
</evidence>
<accession>A0ABU3UEY0</accession>
<dbReference type="Gene3D" id="1.20.1530.20">
    <property type="match status" value="1"/>
</dbReference>
<dbReference type="Pfam" id="PF00999">
    <property type="entry name" value="Na_H_Exchanger"/>
    <property type="match status" value="1"/>
</dbReference>
<feature type="transmembrane region" description="Helical" evidence="8">
    <location>
        <begin position="141"/>
        <end position="159"/>
    </location>
</feature>
<keyword evidence="2" id="KW-0813">Transport</keyword>
<keyword evidence="3 8" id="KW-0812">Transmembrane</keyword>
<feature type="transmembrane region" description="Helical" evidence="8">
    <location>
        <begin position="12"/>
        <end position="33"/>
    </location>
</feature>
<feature type="transmembrane region" description="Helical" evidence="8">
    <location>
        <begin position="208"/>
        <end position="229"/>
    </location>
</feature>
<evidence type="ECO:0000256" key="4">
    <source>
        <dbReference type="ARBA" id="ARBA00022989"/>
    </source>
</evidence>
<comment type="subcellular location">
    <subcellularLocation>
        <location evidence="1">Membrane</location>
        <topology evidence="1">Multi-pass membrane protein</topology>
    </subcellularLocation>
</comment>
<evidence type="ECO:0000256" key="1">
    <source>
        <dbReference type="ARBA" id="ARBA00004141"/>
    </source>
</evidence>
<feature type="transmembrane region" description="Helical" evidence="8">
    <location>
        <begin position="40"/>
        <end position="56"/>
    </location>
</feature>
<feature type="domain" description="Cation/H+ exchanger transmembrane" evidence="9">
    <location>
        <begin position="22"/>
        <end position="408"/>
    </location>
</feature>
<dbReference type="EMBL" id="JARAKF010000001">
    <property type="protein sequence ID" value="MDU8992473.1"/>
    <property type="molecule type" value="Genomic_DNA"/>
</dbReference>
<evidence type="ECO:0000256" key="3">
    <source>
        <dbReference type="ARBA" id="ARBA00022692"/>
    </source>
</evidence>
<organism evidence="10 11">
    <name type="scientific">Streptomyces mirabilis</name>
    <dbReference type="NCBI Taxonomy" id="68239"/>
    <lineage>
        <taxon>Bacteria</taxon>
        <taxon>Bacillati</taxon>
        <taxon>Actinomycetota</taxon>
        <taxon>Actinomycetes</taxon>
        <taxon>Kitasatosporales</taxon>
        <taxon>Streptomycetaceae</taxon>
        <taxon>Streptomyces</taxon>
    </lineage>
</organism>
<name>A0ABU3UEY0_9ACTN</name>
<proteinExistence type="predicted"/>
<feature type="transmembrane region" description="Helical" evidence="8">
    <location>
        <begin position="76"/>
        <end position="95"/>
    </location>
</feature>
<feature type="transmembrane region" description="Helical" evidence="8">
    <location>
        <begin position="325"/>
        <end position="345"/>
    </location>
</feature>
<evidence type="ECO:0000256" key="2">
    <source>
        <dbReference type="ARBA" id="ARBA00022448"/>
    </source>
</evidence>
<gene>
    <name evidence="10" type="ORF">PU648_08895</name>
</gene>
<dbReference type="RefSeq" id="WP_143610086.1">
    <property type="nucleotide sequence ID" value="NZ_CP107955.1"/>
</dbReference>
<evidence type="ECO:0000259" key="9">
    <source>
        <dbReference type="Pfam" id="PF00999"/>
    </source>
</evidence>
<dbReference type="InterPro" id="IPR050794">
    <property type="entry name" value="CPA2_transporter"/>
</dbReference>
<evidence type="ECO:0000256" key="6">
    <source>
        <dbReference type="ARBA" id="ARBA00023136"/>
    </source>
</evidence>
<dbReference type="InterPro" id="IPR038770">
    <property type="entry name" value="Na+/solute_symporter_sf"/>
</dbReference>
<keyword evidence="11" id="KW-1185">Reference proteome</keyword>
<dbReference type="PANTHER" id="PTHR32468:SF0">
    <property type="entry name" value="K(+)_H(+) ANTIPORTER 1"/>
    <property type="match status" value="1"/>
</dbReference>
<comment type="caution">
    <text evidence="10">The sequence shown here is derived from an EMBL/GenBank/DDBJ whole genome shotgun (WGS) entry which is preliminary data.</text>
</comment>
<evidence type="ECO:0000313" key="10">
    <source>
        <dbReference type="EMBL" id="MDU8992473.1"/>
    </source>
</evidence>
<reference evidence="10 11" key="1">
    <citation type="submission" date="2023-02" db="EMBL/GenBank/DDBJ databases">
        <authorList>
            <person name="Maleckis M."/>
        </authorList>
    </citation>
    <scope>NUCLEOTIDE SEQUENCE [LARGE SCALE GENOMIC DNA]</scope>
    <source>
        <strain evidence="10 11">P8-A2</strain>
    </source>
</reference>